<dbReference type="OrthoDB" id="2973152at2"/>
<dbReference type="InterPro" id="IPR010981">
    <property type="entry name" value="SinR/SinI_dimer_dom"/>
</dbReference>
<dbReference type="GO" id="GO:0006355">
    <property type="term" value="P:regulation of DNA-templated transcription"/>
    <property type="evidence" value="ECO:0007669"/>
    <property type="project" value="InterPro"/>
</dbReference>
<dbReference type="RefSeq" id="WP_132744811.1">
    <property type="nucleotide sequence ID" value="NZ_SLXK01000006.1"/>
</dbReference>
<dbReference type="SUPFAM" id="SSF47406">
    <property type="entry name" value="SinR repressor dimerisation domain-like"/>
    <property type="match status" value="1"/>
</dbReference>
<dbReference type="InterPro" id="IPR036281">
    <property type="entry name" value="SinR/SinI_dimer_dom_sf"/>
</dbReference>
<evidence type="ECO:0000259" key="1">
    <source>
        <dbReference type="PROSITE" id="PS51500"/>
    </source>
</evidence>
<dbReference type="PROSITE" id="PS51500">
    <property type="entry name" value="SIN"/>
    <property type="match status" value="1"/>
</dbReference>
<proteinExistence type="predicted"/>
<dbReference type="GO" id="GO:0046983">
    <property type="term" value="F:protein dimerization activity"/>
    <property type="evidence" value="ECO:0007669"/>
    <property type="project" value="InterPro"/>
</dbReference>
<comment type="caution">
    <text evidence="2">The sequence shown here is derived from an EMBL/GenBank/DDBJ whole genome shotgun (WGS) entry which is preliminary data.</text>
</comment>
<feature type="domain" description="Sin" evidence="1">
    <location>
        <begin position="1"/>
        <end position="35"/>
    </location>
</feature>
<dbReference type="AlphaFoldDB" id="A0A4R2P8R3"/>
<gene>
    <name evidence="2" type="ORF">EV207_10668</name>
</gene>
<dbReference type="Pfam" id="PF08671">
    <property type="entry name" value="SinI"/>
    <property type="match status" value="1"/>
</dbReference>
<dbReference type="Proteomes" id="UP000295416">
    <property type="component" value="Unassembled WGS sequence"/>
</dbReference>
<name>A0A4R2P8R3_9BACL</name>
<evidence type="ECO:0000313" key="2">
    <source>
        <dbReference type="EMBL" id="TCP30245.1"/>
    </source>
</evidence>
<evidence type="ECO:0000313" key="3">
    <source>
        <dbReference type="Proteomes" id="UP000295416"/>
    </source>
</evidence>
<keyword evidence="3" id="KW-1185">Reference proteome</keyword>
<accession>A0A4R2P8R3</accession>
<dbReference type="EMBL" id="SLXK01000006">
    <property type="protein sequence ID" value="TCP30245.1"/>
    <property type="molecule type" value="Genomic_DNA"/>
</dbReference>
<organism evidence="2 3">
    <name type="scientific">Scopulibacillus darangshiensis</name>
    <dbReference type="NCBI Taxonomy" id="442528"/>
    <lineage>
        <taxon>Bacteria</taxon>
        <taxon>Bacillati</taxon>
        <taxon>Bacillota</taxon>
        <taxon>Bacilli</taxon>
        <taxon>Bacillales</taxon>
        <taxon>Sporolactobacillaceae</taxon>
        <taxon>Scopulibacillus</taxon>
    </lineage>
</organism>
<reference evidence="2 3" key="1">
    <citation type="submission" date="2019-03" db="EMBL/GenBank/DDBJ databases">
        <title>Genomic Encyclopedia of Type Strains, Phase IV (KMG-IV): sequencing the most valuable type-strain genomes for metagenomic binning, comparative biology and taxonomic classification.</title>
        <authorList>
            <person name="Goeker M."/>
        </authorList>
    </citation>
    <scope>NUCLEOTIDE SEQUENCE [LARGE SCALE GENOMIC DNA]</scope>
    <source>
        <strain evidence="2 3">DSM 19377</strain>
    </source>
</reference>
<sequence>MLKERLDTEWIELILLAKSLGLSKGEVMAYIKNNQSSISG</sequence>
<protein>
    <submittedName>
        <fullName evidence="2">Anti-repressor SinI</fullName>
    </submittedName>
</protein>